<dbReference type="AlphaFoldDB" id="A0A231VNV0"/>
<dbReference type="OMA" id="GLYNINW"/>
<dbReference type="Proteomes" id="UP000214975">
    <property type="component" value="Chromosome"/>
</dbReference>
<organism evidence="2 4">
    <name type="scientific">Thermoanaerobacterium thermosaccharolyticum</name>
    <name type="common">Clostridium thermosaccharolyticum</name>
    <dbReference type="NCBI Taxonomy" id="1517"/>
    <lineage>
        <taxon>Bacteria</taxon>
        <taxon>Bacillati</taxon>
        <taxon>Bacillota</taxon>
        <taxon>Clostridia</taxon>
        <taxon>Thermoanaerobacterales</taxon>
        <taxon>Thermoanaerobacteraceae</taxon>
        <taxon>Thermoanaerobacterium</taxon>
    </lineage>
</organism>
<sequence length="156" mass="18217">MKPEKILLRDMEKRDKRTFSMWLKDVDVVKFLIDMFKVSRMSENVLNIPFGKNRKIFILQTNDGDNIGFCGLYNINWQLKRCSLYVYIDDCENVSDDVISDAMNSIVKSISLLKKFKILEVHAKADILKKYMNNMSDAKKCNNEYVFEIGLNGKIV</sequence>
<name>A0A231VNV0_THETR</name>
<gene>
    <name evidence="2" type="ORF">CE561_01705</name>
    <name evidence="1" type="ORF">Thert_02827</name>
</gene>
<dbReference type="Proteomes" id="UP000215301">
    <property type="component" value="Unassembled WGS sequence"/>
</dbReference>
<evidence type="ECO:0000313" key="2">
    <source>
        <dbReference type="EMBL" id="OXT09386.1"/>
    </source>
</evidence>
<accession>A0A231VNV0</accession>
<protein>
    <submittedName>
        <fullName evidence="1">GCN5-related N-acetyltransferase</fullName>
    </submittedName>
</protein>
<dbReference type="EMBL" id="CP016893">
    <property type="protein sequence ID" value="AST58644.1"/>
    <property type="molecule type" value="Genomic_DNA"/>
</dbReference>
<dbReference type="EMBL" id="NKHD01000004">
    <property type="protein sequence ID" value="OXT09386.1"/>
    <property type="molecule type" value="Genomic_DNA"/>
</dbReference>
<proteinExistence type="predicted"/>
<dbReference type="RefSeq" id="WP_013297526.1">
    <property type="nucleotide sequence ID" value="NZ_CP016893.1"/>
</dbReference>
<evidence type="ECO:0000313" key="1">
    <source>
        <dbReference type="EMBL" id="AST58644.1"/>
    </source>
</evidence>
<dbReference type="GO" id="GO:0016740">
    <property type="term" value="F:transferase activity"/>
    <property type="evidence" value="ECO:0007669"/>
    <property type="project" value="UniProtKB-KW"/>
</dbReference>
<reference evidence="1 3" key="1">
    <citation type="submission" date="2016-08" db="EMBL/GenBank/DDBJ databases">
        <title>A novel genetic cassette of butanologenic Thermoanaerobacterium thermosaccharolyticum that directly convert cellulose to butanol.</title>
        <authorList>
            <person name="Li T."/>
            <person name="He J."/>
        </authorList>
    </citation>
    <scope>NUCLEOTIDE SEQUENCE [LARGE SCALE GENOMIC DNA]</scope>
    <source>
        <strain evidence="1 3">TG57</strain>
    </source>
</reference>
<reference evidence="2 4" key="2">
    <citation type="submission" date="2017-06" db="EMBL/GenBank/DDBJ databases">
        <title>Isolation and characterization of a thermophilic and butanogenic Thermoanaerobacterium thermosaccharolyticum M5 capable of efficient degradation of hemicellulose.</title>
        <authorList>
            <person name="Xin F."/>
            <person name="Jiang Y."/>
        </authorList>
    </citation>
    <scope>NUCLEOTIDE SEQUENCE [LARGE SCALE GENOMIC DNA]</scope>
    <source>
        <strain evidence="2 4">M5</strain>
    </source>
</reference>
<evidence type="ECO:0000313" key="3">
    <source>
        <dbReference type="Proteomes" id="UP000214975"/>
    </source>
</evidence>
<evidence type="ECO:0000313" key="4">
    <source>
        <dbReference type="Proteomes" id="UP000215301"/>
    </source>
</evidence>
<dbReference type="Gene3D" id="3.40.630.30">
    <property type="match status" value="1"/>
</dbReference>
<keyword evidence="1" id="KW-0808">Transferase</keyword>
<dbReference type="GeneID" id="93863882"/>